<sequence>MQERYITISVRLEESLVAHLDQLARNSGSTRSAFMRRILAEHVDSLDESAFKPRASRYLLGENGQ</sequence>
<dbReference type="InterPro" id="IPR010985">
    <property type="entry name" value="Ribbon_hlx_hlx"/>
</dbReference>
<dbReference type="HOGENOM" id="CLU_2844003_0_0_0"/>
<dbReference type="CDD" id="cd21631">
    <property type="entry name" value="RHH_CopG_NikR-like"/>
    <property type="match status" value="1"/>
</dbReference>
<evidence type="ECO:0000259" key="1">
    <source>
        <dbReference type="Pfam" id="PF01402"/>
    </source>
</evidence>
<proteinExistence type="predicted"/>
<accession>H0UJL8</accession>
<dbReference type="EMBL" id="CM001376">
    <property type="protein sequence ID" value="EHM12886.1"/>
    <property type="molecule type" value="Genomic_DNA"/>
</dbReference>
<dbReference type="SUPFAM" id="SSF47598">
    <property type="entry name" value="Ribbon-helix-helix"/>
    <property type="match status" value="1"/>
</dbReference>
<evidence type="ECO:0000313" key="3">
    <source>
        <dbReference type="Proteomes" id="UP000003806"/>
    </source>
</evidence>
<dbReference type="AlphaFoldDB" id="H0UJL8"/>
<dbReference type="STRING" id="885272.JonanDRAFT_0480"/>
<evidence type="ECO:0000313" key="2">
    <source>
        <dbReference type="EMBL" id="EHM12886.1"/>
    </source>
</evidence>
<dbReference type="GO" id="GO:0006355">
    <property type="term" value="P:regulation of DNA-templated transcription"/>
    <property type="evidence" value="ECO:0007669"/>
    <property type="project" value="InterPro"/>
</dbReference>
<protein>
    <submittedName>
        <fullName evidence="2">Ribbon-helix-helix protein, copG family</fullName>
    </submittedName>
</protein>
<dbReference type="Pfam" id="PF01402">
    <property type="entry name" value="RHH_1"/>
    <property type="match status" value="1"/>
</dbReference>
<reference evidence="2 3" key="1">
    <citation type="submission" date="2011-11" db="EMBL/GenBank/DDBJ databases">
        <title>The Noncontiguous Finished genome of Jonquetella anthropi DSM 22815.</title>
        <authorList>
            <consortium name="US DOE Joint Genome Institute (JGI-PGF)"/>
            <person name="Lucas S."/>
            <person name="Copeland A."/>
            <person name="Lapidus A."/>
            <person name="Glavina del Rio T."/>
            <person name="Dalin E."/>
            <person name="Tice H."/>
            <person name="Bruce D."/>
            <person name="Goodwin L."/>
            <person name="Pitluck S."/>
            <person name="Peters L."/>
            <person name="Mikhailova N."/>
            <person name="Held B."/>
            <person name="Kyrpides N."/>
            <person name="Mavromatis K."/>
            <person name="Ivanova N."/>
            <person name="Markowitz V."/>
            <person name="Cheng J.-F."/>
            <person name="Hugenholtz P."/>
            <person name="Woyke T."/>
            <person name="Wu D."/>
            <person name="Gronow S."/>
            <person name="Wellnitz S."/>
            <person name="Brambilla E."/>
            <person name="Klenk H.-P."/>
            <person name="Eisen J.A."/>
        </authorList>
    </citation>
    <scope>NUCLEOTIDE SEQUENCE [LARGE SCALE GENOMIC DNA]</scope>
    <source>
        <strain evidence="2 3">DSM 22815</strain>
    </source>
</reference>
<gene>
    <name evidence="2" type="ORF">JonanDRAFT_0480</name>
</gene>
<dbReference type="InterPro" id="IPR002145">
    <property type="entry name" value="CopG"/>
</dbReference>
<keyword evidence="3" id="KW-1185">Reference proteome</keyword>
<organism evidence="2 3">
    <name type="scientific">Jonquetella anthropi DSM 22815</name>
    <dbReference type="NCBI Taxonomy" id="885272"/>
    <lineage>
        <taxon>Bacteria</taxon>
        <taxon>Thermotogati</taxon>
        <taxon>Synergistota</taxon>
        <taxon>Synergistia</taxon>
        <taxon>Synergistales</taxon>
        <taxon>Dethiosulfovibrionaceae</taxon>
        <taxon>Jonquetella</taxon>
    </lineage>
</organism>
<name>H0UJL8_9BACT</name>
<feature type="domain" description="Ribbon-helix-helix protein CopG" evidence="1">
    <location>
        <begin position="8"/>
        <end position="44"/>
    </location>
</feature>
<dbReference type="Proteomes" id="UP000003806">
    <property type="component" value="Chromosome"/>
</dbReference>